<dbReference type="InterPro" id="IPR037171">
    <property type="entry name" value="NagB/RpiA_transferase-like"/>
</dbReference>
<dbReference type="Gene3D" id="3.40.50.1360">
    <property type="match status" value="1"/>
</dbReference>
<comment type="similarity">
    <text evidence="3 6">Belongs to the glucosamine/galactosamine-6-phosphate isomerase family. 6-phosphogluconolactonase subfamily.</text>
</comment>
<organism evidence="8 9">
    <name type="scientific">Candidula unifasciata</name>
    <dbReference type="NCBI Taxonomy" id="100452"/>
    <lineage>
        <taxon>Eukaryota</taxon>
        <taxon>Metazoa</taxon>
        <taxon>Spiralia</taxon>
        <taxon>Lophotrochozoa</taxon>
        <taxon>Mollusca</taxon>
        <taxon>Gastropoda</taxon>
        <taxon>Heterobranchia</taxon>
        <taxon>Euthyneura</taxon>
        <taxon>Panpulmonata</taxon>
        <taxon>Eupulmonata</taxon>
        <taxon>Stylommatophora</taxon>
        <taxon>Helicina</taxon>
        <taxon>Helicoidea</taxon>
        <taxon>Geomitridae</taxon>
        <taxon>Candidula</taxon>
    </lineage>
</organism>
<dbReference type="InterPro" id="IPR039104">
    <property type="entry name" value="6PGL"/>
</dbReference>
<evidence type="ECO:0000256" key="1">
    <source>
        <dbReference type="ARBA" id="ARBA00000832"/>
    </source>
</evidence>
<evidence type="ECO:0000313" key="8">
    <source>
        <dbReference type="EMBL" id="CAG5128999.1"/>
    </source>
</evidence>
<dbReference type="CDD" id="cd01400">
    <property type="entry name" value="6PGL"/>
    <property type="match status" value="1"/>
</dbReference>
<evidence type="ECO:0000259" key="7">
    <source>
        <dbReference type="Pfam" id="PF01182"/>
    </source>
</evidence>
<dbReference type="InterPro" id="IPR006148">
    <property type="entry name" value="Glc/Gal-6P_isomerase"/>
</dbReference>
<comment type="pathway">
    <text evidence="2 6">Carbohydrate degradation; pentose phosphate pathway; D-ribulose 5-phosphate from D-glucose 6-phosphate (oxidative stage): step 2/3.</text>
</comment>
<protein>
    <recommendedName>
        <fullName evidence="4 6">6-phosphogluconolactonase</fullName>
        <shortName evidence="6">6PGL</shortName>
        <ecNumber evidence="4 6">3.1.1.31</ecNumber>
    </recommendedName>
</protein>
<reference evidence="8" key="1">
    <citation type="submission" date="2021-04" db="EMBL/GenBank/DDBJ databases">
        <authorList>
            <consortium name="Molecular Ecology Group"/>
        </authorList>
    </citation>
    <scope>NUCLEOTIDE SEQUENCE</scope>
</reference>
<dbReference type="Proteomes" id="UP000678393">
    <property type="component" value="Unassembled WGS sequence"/>
</dbReference>
<keyword evidence="5 6" id="KW-0378">Hydrolase</keyword>
<dbReference type="NCBIfam" id="TIGR01198">
    <property type="entry name" value="pgl"/>
    <property type="match status" value="1"/>
</dbReference>
<evidence type="ECO:0000256" key="2">
    <source>
        <dbReference type="ARBA" id="ARBA00004961"/>
    </source>
</evidence>
<comment type="caution">
    <text evidence="8">The sequence shown here is derived from an EMBL/GenBank/DDBJ whole genome shotgun (WGS) entry which is preliminary data.</text>
</comment>
<dbReference type="PANTHER" id="PTHR11054">
    <property type="entry name" value="6-PHOSPHOGLUCONOLACTONASE"/>
    <property type="match status" value="1"/>
</dbReference>
<dbReference type="GO" id="GO:0017057">
    <property type="term" value="F:6-phosphogluconolactonase activity"/>
    <property type="evidence" value="ECO:0007669"/>
    <property type="project" value="UniProtKB-UniRule"/>
</dbReference>
<dbReference type="Pfam" id="PF01182">
    <property type="entry name" value="Glucosamine_iso"/>
    <property type="match status" value="1"/>
</dbReference>
<name>A0A8S3ZI75_9EUPU</name>
<evidence type="ECO:0000313" key="9">
    <source>
        <dbReference type="Proteomes" id="UP000678393"/>
    </source>
</evidence>
<proteinExistence type="inferred from homology"/>
<dbReference type="GO" id="GO:0006098">
    <property type="term" value="P:pentose-phosphate shunt"/>
    <property type="evidence" value="ECO:0007669"/>
    <property type="project" value="InterPro"/>
</dbReference>
<comment type="catalytic activity">
    <reaction evidence="1 6">
        <text>6-phospho-D-glucono-1,5-lactone + H2O = 6-phospho-D-gluconate + H(+)</text>
        <dbReference type="Rhea" id="RHEA:12556"/>
        <dbReference type="ChEBI" id="CHEBI:15377"/>
        <dbReference type="ChEBI" id="CHEBI:15378"/>
        <dbReference type="ChEBI" id="CHEBI:57955"/>
        <dbReference type="ChEBI" id="CHEBI:58759"/>
        <dbReference type="EC" id="3.1.1.31"/>
    </reaction>
</comment>
<evidence type="ECO:0000256" key="6">
    <source>
        <dbReference type="RuleBase" id="RU365095"/>
    </source>
</evidence>
<dbReference type="SUPFAM" id="SSF100950">
    <property type="entry name" value="NagB/RpiA/CoA transferase-like"/>
    <property type="match status" value="1"/>
</dbReference>
<evidence type="ECO:0000256" key="3">
    <source>
        <dbReference type="ARBA" id="ARBA00010662"/>
    </source>
</evidence>
<dbReference type="InterPro" id="IPR005900">
    <property type="entry name" value="6-phosphogluconolactonase_DevB"/>
</dbReference>
<evidence type="ECO:0000256" key="4">
    <source>
        <dbReference type="ARBA" id="ARBA00013198"/>
    </source>
</evidence>
<comment type="function">
    <text evidence="6">Hydrolysis of 6-phosphogluconolactone to 6-phosphogluconate.</text>
</comment>
<evidence type="ECO:0000256" key="5">
    <source>
        <dbReference type="ARBA" id="ARBA00022801"/>
    </source>
</evidence>
<keyword evidence="9" id="KW-1185">Reference proteome</keyword>
<dbReference type="PANTHER" id="PTHR11054:SF0">
    <property type="entry name" value="6-PHOSPHOGLUCONOLACTONASE"/>
    <property type="match status" value="1"/>
</dbReference>
<dbReference type="OrthoDB" id="432544at2759"/>
<dbReference type="GO" id="GO:0005975">
    <property type="term" value="P:carbohydrate metabolic process"/>
    <property type="evidence" value="ECO:0007669"/>
    <property type="project" value="UniProtKB-UniRule"/>
</dbReference>
<dbReference type="EMBL" id="CAJHNH020003323">
    <property type="protein sequence ID" value="CAG5128999.1"/>
    <property type="molecule type" value="Genomic_DNA"/>
</dbReference>
<sequence length="246" mass="26669">MAAPVIRVFSSESQVAENLCELVATKANAAIKDRGIFTIAVSGGSAAKFLCDGLPQVATDWSKWRVFFCDERHVPFSDPECTYSFYKTNLLPKVALSTDHIFPLNPELTVEQAADDYEQKLHRVFTDGGLPRFDVLVLGMGPDGHTCSLFPGHPLLQESKRIAAPISDSPKPPPQRVTLTFPVINNASCAIFASCGAGKADIVQQVLEGQSDDPLPAARVRPTDGEVIWILDQGAASKLKQASYKL</sequence>
<dbReference type="EC" id="3.1.1.31" evidence="4 6"/>
<dbReference type="AlphaFoldDB" id="A0A8S3ZI75"/>
<dbReference type="FunFam" id="3.40.50.1360:FF:000005">
    <property type="entry name" value="6-phosphogluconolactonase"/>
    <property type="match status" value="1"/>
</dbReference>
<feature type="domain" description="Glucosamine/galactosamine-6-phosphate isomerase" evidence="7">
    <location>
        <begin position="11"/>
        <end position="229"/>
    </location>
</feature>
<gene>
    <name evidence="8" type="ORF">CUNI_LOCUS14557</name>
</gene>
<accession>A0A8S3ZI75</accession>